<evidence type="ECO:0000313" key="2">
    <source>
        <dbReference type="EMBL" id="USW58012.1"/>
    </source>
</evidence>
<evidence type="ECO:0000313" key="3">
    <source>
        <dbReference type="Proteomes" id="UP001056384"/>
    </source>
</evidence>
<feature type="region of interest" description="Disordered" evidence="1">
    <location>
        <begin position="307"/>
        <end position="332"/>
    </location>
</feature>
<dbReference type="AlphaFoldDB" id="A0A9Q9AXY1"/>
<organism evidence="2 3">
    <name type="scientific">Septoria linicola</name>
    <dbReference type="NCBI Taxonomy" id="215465"/>
    <lineage>
        <taxon>Eukaryota</taxon>
        <taxon>Fungi</taxon>
        <taxon>Dikarya</taxon>
        <taxon>Ascomycota</taxon>
        <taxon>Pezizomycotina</taxon>
        <taxon>Dothideomycetes</taxon>
        <taxon>Dothideomycetidae</taxon>
        <taxon>Mycosphaerellales</taxon>
        <taxon>Mycosphaerellaceae</taxon>
        <taxon>Septoria</taxon>
    </lineage>
</organism>
<feature type="compositionally biased region" description="Basic and acidic residues" evidence="1">
    <location>
        <begin position="323"/>
        <end position="332"/>
    </location>
</feature>
<proteinExistence type="predicted"/>
<keyword evidence="3" id="KW-1185">Reference proteome</keyword>
<evidence type="ECO:0000256" key="1">
    <source>
        <dbReference type="SAM" id="MobiDB-lite"/>
    </source>
</evidence>
<dbReference type="EMBL" id="CP099427">
    <property type="protein sequence ID" value="USW58012.1"/>
    <property type="molecule type" value="Genomic_DNA"/>
</dbReference>
<gene>
    <name evidence="2" type="ORF">Slin15195_G113310</name>
</gene>
<reference evidence="2" key="1">
    <citation type="submission" date="2022-06" db="EMBL/GenBank/DDBJ databases">
        <title>Complete genome sequences of two strains of the flax pathogen Septoria linicola.</title>
        <authorList>
            <person name="Lapalu N."/>
            <person name="Simon A."/>
            <person name="Demenou B."/>
            <person name="Paumier D."/>
            <person name="Guillot M.-P."/>
            <person name="Gout L."/>
            <person name="Valade R."/>
        </authorList>
    </citation>
    <scope>NUCLEOTIDE SEQUENCE</scope>
    <source>
        <strain evidence="2">SE15195</strain>
    </source>
</reference>
<evidence type="ECO:0008006" key="4">
    <source>
        <dbReference type="Google" id="ProtNLM"/>
    </source>
</evidence>
<accession>A0A9Q9AXY1</accession>
<name>A0A9Q9AXY1_9PEZI</name>
<sequence>MKPWHTSPNLSGLSSLHALRHSSAVCRWRAAFASSAISLGRWTEEYDTPKDLLRANKSSWEIHTQLPQRSLSAITRKVHVIRRELGSGTRKQPWTDDEKSRLLKAKDSGLSWVSIRAMFPKRTFAAIRTSYDRAAVKLCQKNVTPGQSNVSKLGEQEIDQIIRLRDQDGMKFLKIAQELGRSRTQVRYAYVSNVKWSSKLDGHRPWTADDLRKARDLYASGKSIKDLAACLGRSPMATYHQFQLEKKNGGVTTGPHGHWTDVKLDKLYEMKRAGATIIEISRELKHRTANSIQSRWSRAWGERASPKIGQAVAETPITATEPADDRSESSVT</sequence>
<dbReference type="Proteomes" id="UP001056384">
    <property type="component" value="Chromosome 10"/>
</dbReference>
<protein>
    <recommendedName>
        <fullName evidence="4">Myb-like domain-containing protein</fullName>
    </recommendedName>
</protein>